<protein>
    <submittedName>
        <fullName evidence="1">Uncharacterized protein</fullName>
    </submittedName>
</protein>
<keyword evidence="3" id="KW-1185">Reference proteome</keyword>
<dbReference type="AlphaFoldDB" id="A0A2Z4HVK6"/>
<sequence length="164" mass="19082">MVHLLNSQVVVYRKEKEAALKMLPLYKHDLFLELSIPPKGITLIKEAPLQTTDKKEIKRYKIVTFPQRNRDILVLEQDVAGDSDDYLTFMCLDQALSIEMVQAYLAELEMIINDEIYMIICSDEDTGMVRQQRYSIGREKTIHILEHDFDMVQEEAMLALDMAL</sequence>
<evidence type="ECO:0000313" key="1">
    <source>
        <dbReference type="EMBL" id="AWW22389.1"/>
    </source>
</evidence>
<reference evidence="1" key="2">
    <citation type="submission" date="2018-05" db="EMBL/GenBank/DDBJ databases">
        <title>Prevalence of plasmid-borne benzalkonium chloride resistance cassette bcrABC and cadmium resistance cadA genes in nonpathogenic Listeria spp. isolated from food-processing environments.</title>
        <authorList>
            <person name="Korsak D."/>
            <person name="Chmielowska C."/>
            <person name="Szuplewska M."/>
            <person name="Bartosik D."/>
        </authorList>
    </citation>
    <scope>NUCLEOTIDE SEQUENCE</scope>
    <source>
        <strain evidence="1">40/07</strain>
        <plasmid evidence="1">pLIS1</plasmid>
    </source>
</reference>
<reference evidence="2 3" key="1">
    <citation type="submission" date="2017-09" db="EMBL/GenBank/DDBJ databases">
        <title>Draft Genomes of 144 Listeria Monocytogenes isolates from foods.</title>
        <authorList>
            <person name="Wu C.H."/>
            <person name="Ng J."/>
            <person name="Kiang D."/>
            <person name="Chen C.-Y."/>
            <person name="Frink S."/>
            <person name="Lafrades M."/>
            <person name="Morales C."/>
            <person name="Park P."/>
            <person name="Zwick M."/>
        </authorList>
    </citation>
    <scope>NUCLEOTIDE SEQUENCE [LARGE SCALE GENOMIC DNA]</scope>
    <source>
        <strain evidence="2 3">CDPHFDLB-F14M01633.75-2</strain>
    </source>
</reference>
<name>A0A2Z4HVK6_LISWE</name>
<dbReference type="EMBL" id="NYPG01000009">
    <property type="protein sequence ID" value="PDK40355.1"/>
    <property type="molecule type" value="Genomic_DNA"/>
</dbReference>
<proteinExistence type="predicted"/>
<evidence type="ECO:0000313" key="2">
    <source>
        <dbReference type="EMBL" id="PDK40355.1"/>
    </source>
</evidence>
<geneLocation type="plasmid" evidence="1">
    <name>pLIS1</name>
</geneLocation>
<dbReference type="Proteomes" id="UP000219632">
    <property type="component" value="Unassembled WGS sequence"/>
</dbReference>
<keyword evidence="1" id="KW-0614">Plasmid</keyword>
<accession>A0A2Z4HVK6</accession>
<evidence type="ECO:0000313" key="3">
    <source>
        <dbReference type="Proteomes" id="UP000219632"/>
    </source>
</evidence>
<dbReference type="RefSeq" id="WP_003725268.1">
    <property type="nucleotide sequence ID" value="NZ_JAERVU010000008.1"/>
</dbReference>
<organism evidence="1">
    <name type="scientific">Listeria welshimeri</name>
    <dbReference type="NCBI Taxonomy" id="1643"/>
    <lineage>
        <taxon>Bacteria</taxon>
        <taxon>Bacillati</taxon>
        <taxon>Bacillota</taxon>
        <taxon>Bacilli</taxon>
        <taxon>Bacillales</taxon>
        <taxon>Listeriaceae</taxon>
        <taxon>Listeria</taxon>
    </lineage>
</organism>
<dbReference type="EMBL" id="MH382833">
    <property type="protein sequence ID" value="AWW22389.1"/>
    <property type="molecule type" value="Genomic_DNA"/>
</dbReference>
<gene>
    <name evidence="2" type="ORF">AFZ32_12925</name>
    <name evidence="1" type="ORF">pLIS100070</name>
</gene>